<dbReference type="Proteomes" id="UP001234989">
    <property type="component" value="Chromosome 3"/>
</dbReference>
<accession>A0AAF0TFK2</accession>
<reference evidence="1" key="1">
    <citation type="submission" date="2023-08" db="EMBL/GenBank/DDBJ databases">
        <title>A de novo genome assembly of Solanum verrucosum Schlechtendal, a Mexican diploid species geographically isolated from the other diploid A-genome species in potato relatives.</title>
        <authorList>
            <person name="Hosaka K."/>
        </authorList>
    </citation>
    <scope>NUCLEOTIDE SEQUENCE</scope>
    <source>
        <tissue evidence="1">Young leaves</tissue>
    </source>
</reference>
<keyword evidence="2" id="KW-1185">Reference proteome</keyword>
<sequence length="89" mass="10098">MFTNVFIVAKNVLRRVTHRSKSGSPNYLESCLLFFSIALLPWYSTSSMSVSLGDISWLRRITRRSTDCSLSSPTWFFPLGLGTLELYAV</sequence>
<evidence type="ECO:0000313" key="1">
    <source>
        <dbReference type="EMBL" id="WMV18577.1"/>
    </source>
</evidence>
<protein>
    <submittedName>
        <fullName evidence="1">Uncharacterized protein</fullName>
    </submittedName>
</protein>
<evidence type="ECO:0000313" key="2">
    <source>
        <dbReference type="Proteomes" id="UP001234989"/>
    </source>
</evidence>
<proteinExistence type="predicted"/>
<dbReference type="EMBL" id="CP133614">
    <property type="protein sequence ID" value="WMV18577.1"/>
    <property type="molecule type" value="Genomic_DNA"/>
</dbReference>
<dbReference type="AlphaFoldDB" id="A0AAF0TFK2"/>
<organism evidence="1 2">
    <name type="scientific">Solanum verrucosum</name>
    <dbReference type="NCBI Taxonomy" id="315347"/>
    <lineage>
        <taxon>Eukaryota</taxon>
        <taxon>Viridiplantae</taxon>
        <taxon>Streptophyta</taxon>
        <taxon>Embryophyta</taxon>
        <taxon>Tracheophyta</taxon>
        <taxon>Spermatophyta</taxon>
        <taxon>Magnoliopsida</taxon>
        <taxon>eudicotyledons</taxon>
        <taxon>Gunneridae</taxon>
        <taxon>Pentapetalae</taxon>
        <taxon>asterids</taxon>
        <taxon>lamiids</taxon>
        <taxon>Solanales</taxon>
        <taxon>Solanaceae</taxon>
        <taxon>Solanoideae</taxon>
        <taxon>Solaneae</taxon>
        <taxon>Solanum</taxon>
    </lineage>
</organism>
<gene>
    <name evidence="1" type="ORF">MTR67_011962</name>
</gene>
<name>A0AAF0TFK2_SOLVR</name>